<evidence type="ECO:0000313" key="2">
    <source>
        <dbReference type="Proteomes" id="UP000078546"/>
    </source>
</evidence>
<dbReference type="Proteomes" id="UP000078546">
    <property type="component" value="Unassembled WGS sequence"/>
</dbReference>
<gene>
    <name evidence="1" type="ORF">POVCU1_066770</name>
</gene>
<organism evidence="1 2">
    <name type="scientific">Plasmodium ovale curtisi</name>
    <dbReference type="NCBI Taxonomy" id="864141"/>
    <lineage>
        <taxon>Eukaryota</taxon>
        <taxon>Sar</taxon>
        <taxon>Alveolata</taxon>
        <taxon>Apicomplexa</taxon>
        <taxon>Aconoidasida</taxon>
        <taxon>Haemosporida</taxon>
        <taxon>Plasmodiidae</taxon>
        <taxon>Plasmodium</taxon>
        <taxon>Plasmodium (Plasmodium)</taxon>
    </lineage>
</organism>
<reference evidence="2" key="1">
    <citation type="submission" date="2016-05" db="EMBL/GenBank/DDBJ databases">
        <authorList>
            <person name="Naeem Raeece"/>
        </authorList>
    </citation>
    <scope>NUCLEOTIDE SEQUENCE [LARGE SCALE GENOMIC DNA]</scope>
</reference>
<evidence type="ECO:0000313" key="1">
    <source>
        <dbReference type="EMBL" id="SBT01417.1"/>
    </source>
</evidence>
<protein>
    <submittedName>
        <fullName evidence="1">Unspecified product</fullName>
    </submittedName>
</protein>
<accession>A0A1A8X838</accession>
<dbReference type="AlphaFoldDB" id="A0A1A8X838"/>
<name>A0A1A8X838_PLAOA</name>
<sequence>MNDGYGKEFGSFHMSDNCTFYDIPTTFRSFFCGGYTSRYKIKSISNSERNIMSGELYKTFSLFGSFLRYNIMNKFNLTNNTDKDASQLFESSKYSQYTDPEIERHHIGYNAV</sequence>
<dbReference type="EMBL" id="FLQV01002481">
    <property type="protein sequence ID" value="SBT01417.1"/>
    <property type="molecule type" value="Genomic_DNA"/>
</dbReference>
<proteinExistence type="predicted"/>